<feature type="region of interest" description="Disordered" evidence="2">
    <location>
        <begin position="1"/>
        <end position="92"/>
    </location>
</feature>
<feature type="coiled-coil region" evidence="1">
    <location>
        <begin position="212"/>
        <end position="239"/>
    </location>
</feature>
<sequence>HVPVYVSEPEQPEYHAPSDDDIQVEDQPHVDDASPTAESPLYIADSDSIGEDDDEDPEEDPKDTKEEELYEGSDETEPFEEDETAIIPPPPIHRRERISVRLQTPMAASTQALIDAFAAGLPLFLLPPTSPAYYQAPLAKSSTAARAPRGQYDFVDAVEARQGLIRSPGHDASNIARAADRAEDFGYVRALHASEHRMMTSIEERTAYKTELQEVRQAYLNFEAQNKALLARLETLEAHMSHMEWQRQSAEDLAVTQMLRIYVLEARAQTDMVEDTESCCVVGLSQWLEKMKSVFHISGCAIDNQVKFVTCTLLGLALMCTKFLADETKKVDKHISGLPDNIHGKVMSAYTGNLPLCAKCNYHHTRKCAPKCNNCMKYGHATHECRVNVNNNNNNRVQSTGTCFECGESRNFKKNCLKLKNNGNANGNGRAQGKAYVLGGGESNLETNTVTDNHYDVELDDGKIIGVNTILRGCTIDFLNHPFNINHMPVPLGSFDVIIGMDWLREYHAVIVCNKKIVRVPFGKKTFIFQDKRNNQVHESQLNIISCVKTHKYLSKGCDVFLAHVTTMEAKDKSEGKRLEDVPIVKDFHEDLSGIPPAREVEFQIDLVPGVAPVARVHYRLALAEMMKLADQLQECNTLNFQATLA</sequence>
<dbReference type="InterPro" id="IPR021109">
    <property type="entry name" value="Peptidase_aspartic_dom_sf"/>
</dbReference>
<feature type="non-terminal residue" evidence="3">
    <location>
        <position position="646"/>
    </location>
</feature>
<dbReference type="AlphaFoldDB" id="A0A699JNW3"/>
<dbReference type="InterPro" id="IPR032567">
    <property type="entry name" value="RTL1-rel"/>
</dbReference>
<feature type="non-terminal residue" evidence="3">
    <location>
        <position position="1"/>
    </location>
</feature>
<dbReference type="Pfam" id="PF08284">
    <property type="entry name" value="RVP_2"/>
    <property type="match status" value="1"/>
</dbReference>
<dbReference type="CDD" id="cd00303">
    <property type="entry name" value="retropepsin_like"/>
    <property type="match status" value="1"/>
</dbReference>
<name>A0A699JNW3_TANCI</name>
<dbReference type="PANTHER" id="PTHR15503:SF45">
    <property type="entry name" value="RNA-DIRECTED DNA POLYMERASE HOMOLOG"/>
    <property type="match status" value="1"/>
</dbReference>
<accession>A0A699JNW3</accession>
<reference evidence="3" key="1">
    <citation type="journal article" date="2019" name="Sci. Rep.">
        <title>Draft genome of Tanacetum cinerariifolium, the natural source of mosquito coil.</title>
        <authorList>
            <person name="Yamashiro T."/>
            <person name="Shiraishi A."/>
            <person name="Satake H."/>
            <person name="Nakayama K."/>
        </authorList>
    </citation>
    <scope>NUCLEOTIDE SEQUENCE</scope>
</reference>
<proteinExistence type="predicted"/>
<feature type="compositionally biased region" description="Acidic residues" evidence="2">
    <location>
        <begin position="48"/>
        <end position="61"/>
    </location>
</feature>
<evidence type="ECO:0000256" key="1">
    <source>
        <dbReference type="SAM" id="Coils"/>
    </source>
</evidence>
<evidence type="ECO:0000313" key="3">
    <source>
        <dbReference type="EMBL" id="GFA45763.1"/>
    </source>
</evidence>
<organism evidence="3">
    <name type="scientific">Tanacetum cinerariifolium</name>
    <name type="common">Dalmatian daisy</name>
    <name type="synonym">Chrysanthemum cinerariifolium</name>
    <dbReference type="NCBI Taxonomy" id="118510"/>
    <lineage>
        <taxon>Eukaryota</taxon>
        <taxon>Viridiplantae</taxon>
        <taxon>Streptophyta</taxon>
        <taxon>Embryophyta</taxon>
        <taxon>Tracheophyta</taxon>
        <taxon>Spermatophyta</taxon>
        <taxon>Magnoliopsida</taxon>
        <taxon>eudicotyledons</taxon>
        <taxon>Gunneridae</taxon>
        <taxon>Pentapetalae</taxon>
        <taxon>asterids</taxon>
        <taxon>campanulids</taxon>
        <taxon>Asterales</taxon>
        <taxon>Asteraceae</taxon>
        <taxon>Asteroideae</taxon>
        <taxon>Anthemideae</taxon>
        <taxon>Anthemidinae</taxon>
        <taxon>Tanacetum</taxon>
    </lineage>
</organism>
<gene>
    <name evidence="3" type="ORF">Tci_617735</name>
</gene>
<dbReference type="Gene3D" id="2.40.70.10">
    <property type="entry name" value="Acid Proteases"/>
    <property type="match status" value="1"/>
</dbReference>
<evidence type="ECO:0000256" key="2">
    <source>
        <dbReference type="SAM" id="MobiDB-lite"/>
    </source>
</evidence>
<comment type="caution">
    <text evidence="3">The sequence shown here is derived from an EMBL/GenBank/DDBJ whole genome shotgun (WGS) entry which is preliminary data.</text>
</comment>
<dbReference type="EMBL" id="BKCJ010427522">
    <property type="protein sequence ID" value="GFA45763.1"/>
    <property type="molecule type" value="Genomic_DNA"/>
</dbReference>
<evidence type="ECO:0008006" key="4">
    <source>
        <dbReference type="Google" id="ProtNLM"/>
    </source>
</evidence>
<keyword evidence="1" id="KW-0175">Coiled coil</keyword>
<feature type="compositionally biased region" description="Acidic residues" evidence="2">
    <location>
        <begin position="68"/>
        <end position="84"/>
    </location>
</feature>
<dbReference type="PANTHER" id="PTHR15503">
    <property type="entry name" value="LDOC1 RELATED"/>
    <property type="match status" value="1"/>
</dbReference>
<protein>
    <recommendedName>
        <fullName evidence="4">Reverse transcriptase domain-containing protein</fullName>
    </recommendedName>
</protein>